<gene>
    <name evidence="2" type="ORF">IFR04_014665</name>
</gene>
<dbReference type="PANTHER" id="PTHR10039">
    <property type="entry name" value="AMELOGENIN"/>
    <property type="match status" value="1"/>
</dbReference>
<dbReference type="EMBL" id="JAFJYH010000400">
    <property type="protein sequence ID" value="KAG4412205.1"/>
    <property type="molecule type" value="Genomic_DNA"/>
</dbReference>
<evidence type="ECO:0000313" key="2">
    <source>
        <dbReference type="EMBL" id="KAG4412205.1"/>
    </source>
</evidence>
<accession>A0A8H7T4A8</accession>
<dbReference type="Pfam" id="PF25053">
    <property type="entry name" value="DUF7791"/>
    <property type="match status" value="1"/>
</dbReference>
<evidence type="ECO:0000259" key="1">
    <source>
        <dbReference type="Pfam" id="PF25053"/>
    </source>
</evidence>
<feature type="domain" description="DUF7791" evidence="1">
    <location>
        <begin position="120"/>
        <end position="237"/>
    </location>
</feature>
<dbReference type="PANTHER" id="PTHR10039:SF5">
    <property type="entry name" value="NACHT DOMAIN-CONTAINING PROTEIN"/>
    <property type="match status" value="1"/>
</dbReference>
<protein>
    <recommendedName>
        <fullName evidence="1">DUF7791 domain-containing protein</fullName>
    </recommendedName>
</protein>
<organism evidence="2 3">
    <name type="scientific">Cadophora malorum</name>
    <dbReference type="NCBI Taxonomy" id="108018"/>
    <lineage>
        <taxon>Eukaryota</taxon>
        <taxon>Fungi</taxon>
        <taxon>Dikarya</taxon>
        <taxon>Ascomycota</taxon>
        <taxon>Pezizomycotina</taxon>
        <taxon>Leotiomycetes</taxon>
        <taxon>Helotiales</taxon>
        <taxon>Ploettnerulaceae</taxon>
        <taxon>Cadophora</taxon>
    </lineage>
</organism>
<comment type="caution">
    <text evidence="2">The sequence shown here is derived from an EMBL/GenBank/DDBJ whole genome shotgun (WGS) entry which is preliminary data.</text>
</comment>
<reference evidence="2" key="1">
    <citation type="submission" date="2021-02" db="EMBL/GenBank/DDBJ databases">
        <title>Genome sequence Cadophora malorum strain M34.</title>
        <authorList>
            <person name="Stefanovic E."/>
            <person name="Vu D."/>
            <person name="Scully C."/>
            <person name="Dijksterhuis J."/>
            <person name="Roader J."/>
            <person name="Houbraken J."/>
        </authorList>
    </citation>
    <scope>NUCLEOTIDE SEQUENCE</scope>
    <source>
        <strain evidence="2">M34</strain>
    </source>
</reference>
<sequence length="481" mass="55413">MNSNASGFDQSRRLHPPDYTIPSIHKHISKKLADNSWIVQHQCADPFGHDKVFEYIRMASRGSFTWIYLALSAALSGMEIPDDLGDLLARLKEFPTDLARLFLHILNGVQDELQDRQARILLIASQAQEPLNVLAFSFLDESDPDFVLRRPAMPMDQKEVESRGRLTKMIILSLCRGILEVVPPSENSSRELVTFSHNSIRNYVCGVEAREILTQRLRSPFNPQKTICEILLARIKFHQMGPFWEEGGLIHDLVLKFLEEVRLYEVAKNDVLGMYINELEKVVCQRKGRTFWWWQKRSIEKGETTSTFLELMIRCRLVGYLSWRFKHCPNLIPGPLEMANLLESTLIPPVEAQVNSNMVKAFLDHGADPNYLSDHGYYLDAKPTPWKLFLIHLAQSVQSDPRTMIEMDEQKFLALKYLVQAGADLETPLDPSIKDSNLTSRLSVDEIIRMITSREQHSILCRLLGERRNQNTAKASWLRWR</sequence>
<dbReference type="OrthoDB" id="443402at2759"/>
<dbReference type="AlphaFoldDB" id="A0A8H7T4A8"/>
<proteinExistence type="predicted"/>
<evidence type="ECO:0000313" key="3">
    <source>
        <dbReference type="Proteomes" id="UP000664132"/>
    </source>
</evidence>
<dbReference type="InterPro" id="IPR056693">
    <property type="entry name" value="DUF7791"/>
</dbReference>
<name>A0A8H7T4A8_9HELO</name>
<dbReference type="Proteomes" id="UP000664132">
    <property type="component" value="Unassembled WGS sequence"/>
</dbReference>
<keyword evidence="3" id="KW-1185">Reference proteome</keyword>